<name>A0A120JTG7_9FIRM</name>
<evidence type="ECO:0000313" key="7">
    <source>
        <dbReference type="EMBL" id="AMC92837.1"/>
    </source>
</evidence>
<dbReference type="PROSITE" id="PS50929">
    <property type="entry name" value="ABC_TM1F"/>
    <property type="match status" value="1"/>
</dbReference>
<dbReference type="GO" id="GO:0005886">
    <property type="term" value="C:plasma membrane"/>
    <property type="evidence" value="ECO:0007669"/>
    <property type="project" value="UniProtKB-SubCell"/>
</dbReference>
<dbReference type="InterPro" id="IPR039421">
    <property type="entry name" value="Type_1_exporter"/>
</dbReference>
<keyword evidence="2 5" id="KW-0812">Transmembrane</keyword>
<dbReference type="GO" id="GO:0005524">
    <property type="term" value="F:ATP binding"/>
    <property type="evidence" value="ECO:0007669"/>
    <property type="project" value="InterPro"/>
</dbReference>
<organism evidence="7 8">
    <name type="scientific">Erysipelothrix larvae</name>
    <dbReference type="NCBI Taxonomy" id="1514105"/>
    <lineage>
        <taxon>Bacteria</taxon>
        <taxon>Bacillati</taxon>
        <taxon>Bacillota</taxon>
        <taxon>Erysipelotrichia</taxon>
        <taxon>Erysipelotrichales</taxon>
        <taxon>Erysipelotrichaceae</taxon>
        <taxon>Erysipelothrix</taxon>
    </lineage>
</organism>
<dbReference type="CDD" id="cd18548">
    <property type="entry name" value="ABC_6TM_Tm287_like"/>
    <property type="match status" value="1"/>
</dbReference>
<feature type="transmembrane region" description="Helical" evidence="5">
    <location>
        <begin position="49"/>
        <end position="70"/>
    </location>
</feature>
<evidence type="ECO:0000313" key="8">
    <source>
        <dbReference type="Proteomes" id="UP000063781"/>
    </source>
</evidence>
<proteinExistence type="predicted"/>
<dbReference type="PANTHER" id="PTHR43394">
    <property type="entry name" value="ATP-DEPENDENT PERMEASE MDL1, MITOCHONDRIAL"/>
    <property type="match status" value="1"/>
</dbReference>
<dbReference type="KEGG" id="erl:AOC36_02200"/>
<evidence type="ECO:0000256" key="2">
    <source>
        <dbReference type="ARBA" id="ARBA00022692"/>
    </source>
</evidence>
<evidence type="ECO:0000259" key="6">
    <source>
        <dbReference type="PROSITE" id="PS50929"/>
    </source>
</evidence>
<dbReference type="AlphaFoldDB" id="A0A120JTG7"/>
<evidence type="ECO:0000256" key="5">
    <source>
        <dbReference type="SAM" id="Phobius"/>
    </source>
</evidence>
<protein>
    <recommendedName>
        <fullName evidence="6">ABC transmembrane type-1 domain-containing protein</fullName>
    </recommendedName>
</protein>
<dbReference type="EMBL" id="CP013213">
    <property type="protein sequence ID" value="AMC92837.1"/>
    <property type="molecule type" value="Genomic_DNA"/>
</dbReference>
<sequence>MKEYIKPFTRQMAFGITIKAVGSFIELLLPYTLALIIDEIIPTRDIQKVMIYGLGMVILAFIAYRMNVYANRRASKISKEIIVEMRDDLFQRALTLTSHQIDNIGISSLETRVTTDTYNVHRMLGMTQRMGIRGPILLLGGIIISFAMEPVLALVMVSMLPFISILTYFRAKKSIPLYRQVQEKQDHLIGVVRENIQGMRIIKAFVQHEHEEMKFEGVNDGLVSTETYVGTKMALINPLMNLFMAV</sequence>
<dbReference type="PANTHER" id="PTHR43394:SF1">
    <property type="entry name" value="ATP-BINDING CASSETTE SUB-FAMILY B MEMBER 10, MITOCHONDRIAL"/>
    <property type="match status" value="1"/>
</dbReference>
<feature type="transmembrane region" description="Helical" evidence="5">
    <location>
        <begin position="153"/>
        <end position="171"/>
    </location>
</feature>
<feature type="transmembrane region" description="Helical" evidence="5">
    <location>
        <begin position="12"/>
        <end position="37"/>
    </location>
</feature>
<dbReference type="InterPro" id="IPR011527">
    <property type="entry name" value="ABC1_TM_dom"/>
</dbReference>
<dbReference type="Gene3D" id="1.20.1560.10">
    <property type="entry name" value="ABC transporter type 1, transmembrane domain"/>
    <property type="match status" value="1"/>
</dbReference>
<gene>
    <name evidence="7" type="ORF">AOC36_02200</name>
</gene>
<feature type="transmembrane region" description="Helical" evidence="5">
    <location>
        <begin position="130"/>
        <end position="147"/>
    </location>
</feature>
<evidence type="ECO:0000256" key="4">
    <source>
        <dbReference type="ARBA" id="ARBA00023136"/>
    </source>
</evidence>
<dbReference type="GO" id="GO:0015421">
    <property type="term" value="F:ABC-type oligopeptide transporter activity"/>
    <property type="evidence" value="ECO:0007669"/>
    <property type="project" value="TreeGrafter"/>
</dbReference>
<feature type="domain" description="ABC transmembrane type-1" evidence="6">
    <location>
        <begin position="13"/>
        <end position="246"/>
    </location>
</feature>
<keyword evidence="3 5" id="KW-1133">Transmembrane helix</keyword>
<reference evidence="7 8" key="1">
    <citation type="submission" date="2015-10" db="EMBL/GenBank/DDBJ databases">
        <title>Erysipelothrix larvae sp. LV19 isolated from the larval gut of the rhinoceros beetle, Trypoxylus dichotomus.</title>
        <authorList>
            <person name="Lim S."/>
            <person name="Kim B.-C."/>
        </authorList>
    </citation>
    <scope>NUCLEOTIDE SEQUENCE [LARGE SCALE GENOMIC DNA]</scope>
    <source>
        <strain evidence="7 8">LV19</strain>
    </source>
</reference>
<dbReference type="RefSeq" id="WP_067630793.1">
    <property type="nucleotide sequence ID" value="NZ_CP013213.1"/>
</dbReference>
<dbReference type="SUPFAM" id="SSF90123">
    <property type="entry name" value="ABC transporter transmembrane region"/>
    <property type="match status" value="1"/>
</dbReference>
<dbReference type="Proteomes" id="UP000063781">
    <property type="component" value="Chromosome"/>
</dbReference>
<dbReference type="InterPro" id="IPR036640">
    <property type="entry name" value="ABC1_TM_sf"/>
</dbReference>
<evidence type="ECO:0000256" key="3">
    <source>
        <dbReference type="ARBA" id="ARBA00022989"/>
    </source>
</evidence>
<dbReference type="OrthoDB" id="9762778at2"/>
<evidence type="ECO:0000256" key="1">
    <source>
        <dbReference type="ARBA" id="ARBA00004651"/>
    </source>
</evidence>
<comment type="subcellular location">
    <subcellularLocation>
        <location evidence="1">Cell membrane</location>
        <topology evidence="1">Multi-pass membrane protein</topology>
    </subcellularLocation>
</comment>
<accession>A0A120JTG7</accession>
<dbReference type="STRING" id="1514105.AOC36_02200"/>
<dbReference type="Pfam" id="PF00664">
    <property type="entry name" value="ABC_membrane"/>
    <property type="match status" value="1"/>
</dbReference>
<keyword evidence="8" id="KW-1185">Reference proteome</keyword>
<keyword evidence="4 5" id="KW-0472">Membrane</keyword>